<dbReference type="EMBL" id="JAGSOG010000012">
    <property type="protein sequence ID" value="MBR7832520.1"/>
    <property type="molecule type" value="Genomic_DNA"/>
</dbReference>
<evidence type="ECO:0008006" key="3">
    <source>
        <dbReference type="Google" id="ProtNLM"/>
    </source>
</evidence>
<dbReference type="RefSeq" id="WP_212527049.1">
    <property type="nucleotide sequence ID" value="NZ_JAGSOG010000012.1"/>
</dbReference>
<comment type="caution">
    <text evidence="1">The sequence shown here is derived from an EMBL/GenBank/DDBJ whole genome shotgun (WGS) entry which is preliminary data.</text>
</comment>
<reference evidence="1" key="1">
    <citation type="submission" date="2021-04" db="EMBL/GenBank/DDBJ databases">
        <title>Genome based classification of Actinospica acidithermotolerans sp. nov., an actinobacterium isolated from an Indonesian hot spring.</title>
        <authorList>
            <person name="Kusuma A.B."/>
            <person name="Putra K.E."/>
            <person name="Nafisah S."/>
            <person name="Loh J."/>
            <person name="Nouioui I."/>
            <person name="Goodfellow M."/>
        </authorList>
    </citation>
    <scope>NUCLEOTIDE SEQUENCE</scope>
    <source>
        <strain evidence="1">CSCA 57</strain>
    </source>
</reference>
<evidence type="ECO:0000313" key="2">
    <source>
        <dbReference type="Proteomes" id="UP000675781"/>
    </source>
</evidence>
<keyword evidence="2" id="KW-1185">Reference proteome</keyword>
<gene>
    <name evidence="1" type="ORF">KDL01_04580</name>
</gene>
<sequence>MSELPAAAAELEITEAWTADAPTGGRVLDVAYADIDGRAAAVAVTADALLAWDLDSAEPILRAAVPEPGPRRQATELCRVAVTDGADGPVAVTGDDAGGLQAWDLRSGERLRGRFGEYGRLRELAARQGAGAGRVLVARGAGASSSVYANPVGDGLVELWGVGLEPRVKSLPHGGFSVAVAVGEHDGRALAVVSAEYSMRPLIDSSDAEGKAYLWDLETGGQVGEVLLPVREGDLIGSVAVGAVDGRTLVVGVSNGLSVWEIGRPGSRPHSTVRPPGRIDALAWTGGPDRPLLLAGGGGPRMQDRSRLQVWDARDWRLLGEARPGWGTLNRLAAAPDARVIVPWNQAVRVLRYRVAD</sequence>
<name>A0A941EH59_9ACTN</name>
<dbReference type="Gene3D" id="2.130.10.10">
    <property type="entry name" value="YVTN repeat-like/Quinoprotein amine dehydrogenase"/>
    <property type="match status" value="2"/>
</dbReference>
<evidence type="ECO:0000313" key="1">
    <source>
        <dbReference type="EMBL" id="MBR7832520.1"/>
    </source>
</evidence>
<proteinExistence type="predicted"/>
<dbReference type="SUPFAM" id="SSF69322">
    <property type="entry name" value="Tricorn protease domain 2"/>
    <property type="match status" value="1"/>
</dbReference>
<dbReference type="Proteomes" id="UP000675781">
    <property type="component" value="Unassembled WGS sequence"/>
</dbReference>
<dbReference type="InterPro" id="IPR015943">
    <property type="entry name" value="WD40/YVTN_repeat-like_dom_sf"/>
</dbReference>
<organism evidence="1 2">
    <name type="scientific">Actinospica durhamensis</name>
    <dbReference type="NCBI Taxonomy" id="1508375"/>
    <lineage>
        <taxon>Bacteria</taxon>
        <taxon>Bacillati</taxon>
        <taxon>Actinomycetota</taxon>
        <taxon>Actinomycetes</taxon>
        <taxon>Catenulisporales</taxon>
        <taxon>Actinospicaceae</taxon>
        <taxon>Actinospica</taxon>
    </lineage>
</organism>
<dbReference type="AlphaFoldDB" id="A0A941EH59"/>
<accession>A0A941EH59</accession>
<protein>
    <recommendedName>
        <fullName evidence="3">WD40 repeat domain-containing protein</fullName>
    </recommendedName>
</protein>